<evidence type="ECO:0000313" key="2">
    <source>
        <dbReference type="EMBL" id="MDM5272510.1"/>
    </source>
</evidence>
<evidence type="ECO:0000313" key="3">
    <source>
        <dbReference type="Proteomes" id="UP001169069"/>
    </source>
</evidence>
<dbReference type="Gene3D" id="3.90.930.1">
    <property type="match status" value="1"/>
</dbReference>
<keyword evidence="3" id="KW-1185">Reference proteome</keyword>
<evidence type="ECO:0008006" key="4">
    <source>
        <dbReference type="Google" id="ProtNLM"/>
    </source>
</evidence>
<feature type="chain" id="PRO_5045369535" description="MORN repeat variant" evidence="1">
    <location>
        <begin position="22"/>
        <end position="156"/>
    </location>
</feature>
<gene>
    <name evidence="2" type="ORF">PGH07_09995</name>
</gene>
<sequence length="156" mass="17540">MNKLSFLFLFLLVFLFNGCNSTTSGTLSPQKRVVDVKKDYYTGGMLRSEFFMYDKTGMNGLRKMYGYKGSLLSKVEIQNGVPNGNETLYDDEGRVRLVKPYVNGRIDGVATVYYDNGTPKMTITYVKGVKHGPAAKYNPDGSVFEKKMFQHGKAIN</sequence>
<keyword evidence="1" id="KW-0732">Signal</keyword>
<feature type="signal peptide" evidence="1">
    <location>
        <begin position="1"/>
        <end position="21"/>
    </location>
</feature>
<dbReference type="SUPFAM" id="SSF82185">
    <property type="entry name" value="Histone H3 K4-specific methyltransferase SET7/9 N-terminal domain"/>
    <property type="match status" value="1"/>
</dbReference>
<evidence type="ECO:0000256" key="1">
    <source>
        <dbReference type="SAM" id="SignalP"/>
    </source>
</evidence>
<proteinExistence type="predicted"/>
<dbReference type="Pfam" id="PF07661">
    <property type="entry name" value="MORN_2"/>
    <property type="match status" value="1"/>
</dbReference>
<comment type="caution">
    <text evidence="2">The sequence shown here is derived from an EMBL/GenBank/DDBJ whole genome shotgun (WGS) entry which is preliminary data.</text>
</comment>
<dbReference type="Proteomes" id="UP001169069">
    <property type="component" value="Unassembled WGS sequence"/>
</dbReference>
<reference evidence="2" key="1">
    <citation type="submission" date="2023-01" db="EMBL/GenBank/DDBJ databases">
        <title>Sulfurovum sp. zt1-1 genome assembly.</title>
        <authorList>
            <person name="Wang J."/>
        </authorList>
    </citation>
    <scope>NUCLEOTIDE SEQUENCE</scope>
    <source>
        <strain evidence="2">Zt1-1</strain>
    </source>
</reference>
<dbReference type="EMBL" id="JAQIBD010000004">
    <property type="protein sequence ID" value="MDM5272510.1"/>
    <property type="molecule type" value="Genomic_DNA"/>
</dbReference>
<dbReference type="RefSeq" id="WP_289414328.1">
    <property type="nucleotide sequence ID" value="NZ_JAQIBD010000004.1"/>
</dbReference>
<name>A0ABT7R091_9BACT</name>
<organism evidence="2 3">
    <name type="scientific">Sulfurovum zhangzhouensis</name>
    <dbReference type="NCBI Taxonomy" id="3019067"/>
    <lineage>
        <taxon>Bacteria</taxon>
        <taxon>Pseudomonadati</taxon>
        <taxon>Campylobacterota</taxon>
        <taxon>Epsilonproteobacteria</taxon>
        <taxon>Campylobacterales</taxon>
        <taxon>Sulfurovaceae</taxon>
        <taxon>Sulfurovum</taxon>
    </lineage>
</organism>
<dbReference type="InterPro" id="IPR011652">
    <property type="entry name" value="MORN_2"/>
</dbReference>
<protein>
    <recommendedName>
        <fullName evidence="4">MORN repeat variant</fullName>
    </recommendedName>
</protein>
<accession>A0ABT7R091</accession>